<proteinExistence type="predicted"/>
<evidence type="ECO:0000256" key="1">
    <source>
        <dbReference type="SAM" id="Coils"/>
    </source>
</evidence>
<dbReference type="EMBL" id="JBIMZQ010000052">
    <property type="protein sequence ID" value="KAL3658673.1"/>
    <property type="molecule type" value="Genomic_DNA"/>
</dbReference>
<feature type="compositionally biased region" description="Low complexity" evidence="2">
    <location>
        <begin position="31"/>
        <end position="41"/>
    </location>
</feature>
<feature type="region of interest" description="Disordered" evidence="2">
    <location>
        <begin position="275"/>
        <end position="295"/>
    </location>
</feature>
<name>A0ABD3EW40_9STRA</name>
<organism evidence="3 4">
    <name type="scientific">Phytophthora oleae</name>
    <dbReference type="NCBI Taxonomy" id="2107226"/>
    <lineage>
        <taxon>Eukaryota</taxon>
        <taxon>Sar</taxon>
        <taxon>Stramenopiles</taxon>
        <taxon>Oomycota</taxon>
        <taxon>Peronosporomycetes</taxon>
        <taxon>Peronosporales</taxon>
        <taxon>Peronosporaceae</taxon>
        <taxon>Phytophthora</taxon>
    </lineage>
</organism>
<evidence type="ECO:0000313" key="4">
    <source>
        <dbReference type="Proteomes" id="UP001632037"/>
    </source>
</evidence>
<keyword evidence="1" id="KW-0175">Coiled coil</keyword>
<feature type="compositionally biased region" description="Basic and acidic residues" evidence="2">
    <location>
        <begin position="103"/>
        <end position="115"/>
    </location>
</feature>
<feature type="coiled-coil region" evidence="1">
    <location>
        <begin position="302"/>
        <end position="545"/>
    </location>
</feature>
<accession>A0ABD3EW40</accession>
<gene>
    <name evidence="3" type="ORF">V7S43_016309</name>
</gene>
<keyword evidence="4" id="KW-1185">Reference proteome</keyword>
<feature type="compositionally biased region" description="Acidic residues" evidence="2">
    <location>
        <begin position="8"/>
        <end position="25"/>
    </location>
</feature>
<feature type="compositionally biased region" description="Basic and acidic residues" evidence="2">
    <location>
        <begin position="73"/>
        <end position="95"/>
    </location>
</feature>
<feature type="region of interest" description="Disordered" evidence="2">
    <location>
        <begin position="1"/>
        <end position="154"/>
    </location>
</feature>
<evidence type="ECO:0000313" key="3">
    <source>
        <dbReference type="EMBL" id="KAL3658673.1"/>
    </source>
</evidence>
<protein>
    <submittedName>
        <fullName evidence="3">Uncharacterized protein</fullName>
    </submittedName>
</protein>
<feature type="compositionally biased region" description="Basic and acidic residues" evidence="2">
    <location>
        <begin position="136"/>
        <end position="151"/>
    </location>
</feature>
<feature type="coiled-coil region" evidence="1">
    <location>
        <begin position="174"/>
        <end position="212"/>
    </location>
</feature>
<comment type="caution">
    <text evidence="3">The sequence shown here is derived from an EMBL/GenBank/DDBJ whole genome shotgun (WGS) entry which is preliminary data.</text>
</comment>
<dbReference type="AlphaFoldDB" id="A0ABD3EW40"/>
<evidence type="ECO:0000256" key="2">
    <source>
        <dbReference type="SAM" id="MobiDB-lite"/>
    </source>
</evidence>
<sequence length="692" mass="78466">MSDADPSLSDDDGADMFGSDSEDQGSEVGQSLDLPSLYLDSLHVKSPQTGCDTDQGGFDTASTPKDESEGEELPDREGSTAKGGDEDSDQKELDSNRFTSSKADGETQVEKHYGNEEDQDIAVDLPSTMTLCESPRSPEHNANEKHDKPSDDLNISQRTKFHRYEVDFIDANFVRQEKTQAHSENNELKSLLAESEALIEELNQETALQNEASVDPLDKISPPESLEQTDIVKASPPSKALLYTVESLFPIVYERDLPPVPTQSDIAKVVPVSSVTNGESPCQRRRIHNRGNHPDSSIVSRLAALQQQLHAARSDLMNATRTFKLQLLMAEADNKKISQRNARLKKQLSVTTTDLQRVNAEMIKLKTENELYAAKLPRLQAELLEETSQVDETQAQSLQTQLVLTQLKARSHVLQTRNLTLESHNNKLTERLRECQQQLRKKTAILEQQTEKTRKIEAELNELKTTHAQEKLEWKHRLTSALQRFEHDKVKLETHYKASERKELRELKDRAEKATKKRRTMEATAAKLEEELKHCKLELTSANNNIHRHITDLRTHESLLRKAHRTEATLRNDLAACRTKLRALQDSRRRMASHHAVQTRRHPNQIPIELFIPLDESSDEEDNQETQCNCCLSSSKTNEPQSPLVCTECPQLQDQLHQLHLELKRVRSLHVVELHAQQSVLDVLLHAKGNLQ</sequence>
<dbReference type="Proteomes" id="UP001632037">
    <property type="component" value="Unassembled WGS sequence"/>
</dbReference>
<reference evidence="3 4" key="1">
    <citation type="submission" date="2024-09" db="EMBL/GenBank/DDBJ databases">
        <title>Genome sequencing and assembly of Phytophthora oleae, isolate VK10A, causative agent of rot of olive drupes.</title>
        <authorList>
            <person name="Conti Taguali S."/>
            <person name="Riolo M."/>
            <person name="La Spada F."/>
            <person name="Cacciola S.O."/>
            <person name="Dionisio G."/>
        </authorList>
    </citation>
    <scope>NUCLEOTIDE SEQUENCE [LARGE SCALE GENOMIC DNA]</scope>
    <source>
        <strain evidence="3 4">VK10A</strain>
    </source>
</reference>